<dbReference type="SMART" id="SM00450">
    <property type="entry name" value="RHOD"/>
    <property type="match status" value="1"/>
</dbReference>
<dbReference type="PROSITE" id="PS50206">
    <property type="entry name" value="RHODANESE_3"/>
    <property type="match status" value="1"/>
</dbReference>
<gene>
    <name evidence="2" type="ORF">B0I10_11171</name>
</gene>
<feature type="domain" description="Rhodanese" evidence="1">
    <location>
        <begin position="19"/>
        <end position="109"/>
    </location>
</feature>
<dbReference type="PANTHER" id="PTHR43031">
    <property type="entry name" value="FAD-DEPENDENT OXIDOREDUCTASE"/>
    <property type="match status" value="1"/>
</dbReference>
<evidence type="ECO:0000259" key="1">
    <source>
        <dbReference type="PROSITE" id="PS50206"/>
    </source>
</evidence>
<protein>
    <submittedName>
        <fullName evidence="2">Rhodanese-related sulfurtransferase</fullName>
    </submittedName>
</protein>
<dbReference type="InterPro" id="IPR050229">
    <property type="entry name" value="GlpE_sulfurtransferase"/>
</dbReference>
<dbReference type="CDD" id="cd00158">
    <property type="entry name" value="RHOD"/>
    <property type="match status" value="1"/>
</dbReference>
<keyword evidence="2" id="KW-0808">Transferase</keyword>
<dbReference type="RefSeq" id="WP_112086649.1">
    <property type="nucleotide sequence ID" value="NZ_QLSV01000011.1"/>
</dbReference>
<dbReference type="SUPFAM" id="SSF52821">
    <property type="entry name" value="Rhodanese/Cell cycle control phosphatase"/>
    <property type="match status" value="1"/>
</dbReference>
<sequence length="127" mass="13974">MENQTLVKEICATTTQQWIKEGALLVDVREKDEVVQLAFDVPNLLPIPLSEFEERYSEIPKDIPVVMVCKSGGRSLRATGFLVNQGYENVVNMQHGIIRWVQKGFPTTGDASFATGSDSCCTSSGCC</sequence>
<dbReference type="OrthoDB" id="9808735at2"/>
<accession>A0A328WLQ0</accession>
<proteinExistence type="predicted"/>
<dbReference type="AlphaFoldDB" id="A0A328WLQ0"/>
<dbReference type="EMBL" id="QLSV01000011">
    <property type="protein sequence ID" value="RAR47161.1"/>
    <property type="molecule type" value="Genomic_DNA"/>
</dbReference>
<name>A0A328WLQ0_9FLAO</name>
<dbReference type="PANTHER" id="PTHR43031:SF1">
    <property type="entry name" value="PYRIDINE NUCLEOTIDE-DISULPHIDE OXIDOREDUCTASE"/>
    <property type="match status" value="1"/>
</dbReference>
<dbReference type="Pfam" id="PF00581">
    <property type="entry name" value="Rhodanese"/>
    <property type="match status" value="1"/>
</dbReference>
<organism evidence="2 3">
    <name type="scientific">Flavobacterium lacus</name>
    <dbReference type="NCBI Taxonomy" id="1353778"/>
    <lineage>
        <taxon>Bacteria</taxon>
        <taxon>Pseudomonadati</taxon>
        <taxon>Bacteroidota</taxon>
        <taxon>Flavobacteriia</taxon>
        <taxon>Flavobacteriales</taxon>
        <taxon>Flavobacteriaceae</taxon>
        <taxon>Flavobacterium</taxon>
    </lineage>
</organism>
<comment type="caution">
    <text evidence="2">The sequence shown here is derived from an EMBL/GenBank/DDBJ whole genome shotgun (WGS) entry which is preliminary data.</text>
</comment>
<dbReference type="Gene3D" id="3.40.250.10">
    <property type="entry name" value="Rhodanese-like domain"/>
    <property type="match status" value="1"/>
</dbReference>
<reference evidence="2 3" key="1">
    <citation type="submission" date="2018-06" db="EMBL/GenBank/DDBJ databases">
        <title>Genomic Encyclopedia of Type Strains, Phase III (KMG-III): the genomes of soil and plant-associated and newly described type strains.</title>
        <authorList>
            <person name="Whitman W."/>
        </authorList>
    </citation>
    <scope>NUCLEOTIDE SEQUENCE [LARGE SCALE GENOMIC DNA]</scope>
    <source>
        <strain evidence="2 3">CGMCC 1.12504</strain>
    </source>
</reference>
<dbReference type="InterPro" id="IPR001763">
    <property type="entry name" value="Rhodanese-like_dom"/>
</dbReference>
<dbReference type="Proteomes" id="UP000249518">
    <property type="component" value="Unassembled WGS sequence"/>
</dbReference>
<evidence type="ECO:0000313" key="2">
    <source>
        <dbReference type="EMBL" id="RAR47161.1"/>
    </source>
</evidence>
<dbReference type="InterPro" id="IPR036873">
    <property type="entry name" value="Rhodanese-like_dom_sf"/>
</dbReference>
<evidence type="ECO:0000313" key="3">
    <source>
        <dbReference type="Proteomes" id="UP000249518"/>
    </source>
</evidence>
<keyword evidence="3" id="KW-1185">Reference proteome</keyword>
<dbReference type="GO" id="GO:0016740">
    <property type="term" value="F:transferase activity"/>
    <property type="evidence" value="ECO:0007669"/>
    <property type="project" value="UniProtKB-KW"/>
</dbReference>